<dbReference type="Proteomes" id="UP001054837">
    <property type="component" value="Unassembled WGS sequence"/>
</dbReference>
<name>A0AAV4QKX3_9ARAC</name>
<accession>A0AAV4QKX3</accession>
<proteinExistence type="predicted"/>
<evidence type="ECO:0000313" key="3">
    <source>
        <dbReference type="Proteomes" id="UP001054837"/>
    </source>
</evidence>
<organism evidence="2 3">
    <name type="scientific">Caerostris darwini</name>
    <dbReference type="NCBI Taxonomy" id="1538125"/>
    <lineage>
        <taxon>Eukaryota</taxon>
        <taxon>Metazoa</taxon>
        <taxon>Ecdysozoa</taxon>
        <taxon>Arthropoda</taxon>
        <taxon>Chelicerata</taxon>
        <taxon>Arachnida</taxon>
        <taxon>Araneae</taxon>
        <taxon>Araneomorphae</taxon>
        <taxon>Entelegynae</taxon>
        <taxon>Araneoidea</taxon>
        <taxon>Araneidae</taxon>
        <taxon>Caerostris</taxon>
    </lineage>
</organism>
<evidence type="ECO:0008006" key="4">
    <source>
        <dbReference type="Google" id="ProtNLM"/>
    </source>
</evidence>
<sequence length="113" mass="12877">MSVPAIQILLAGPIFARFCCCSNGPLSANQSSEGSHLRIQIRIIASDCIRLADTVTKLFSIFRTESKILFLTRISSQNSLCYGRTHFHRRIYSIKSHFQIRRVFLRRKTTSDG</sequence>
<reference evidence="2 3" key="1">
    <citation type="submission" date="2021-06" db="EMBL/GenBank/DDBJ databases">
        <title>Caerostris darwini draft genome.</title>
        <authorList>
            <person name="Kono N."/>
            <person name="Arakawa K."/>
        </authorList>
    </citation>
    <scope>NUCLEOTIDE SEQUENCE [LARGE SCALE GENOMIC DNA]</scope>
</reference>
<gene>
    <name evidence="2" type="ORF">CDAR_494841</name>
</gene>
<dbReference type="AlphaFoldDB" id="A0AAV4QKX3"/>
<feature type="signal peptide" evidence="1">
    <location>
        <begin position="1"/>
        <end position="16"/>
    </location>
</feature>
<evidence type="ECO:0000313" key="2">
    <source>
        <dbReference type="EMBL" id="GIY09820.1"/>
    </source>
</evidence>
<evidence type="ECO:0000256" key="1">
    <source>
        <dbReference type="SAM" id="SignalP"/>
    </source>
</evidence>
<dbReference type="EMBL" id="BPLQ01004683">
    <property type="protein sequence ID" value="GIY09820.1"/>
    <property type="molecule type" value="Genomic_DNA"/>
</dbReference>
<comment type="caution">
    <text evidence="2">The sequence shown here is derived from an EMBL/GenBank/DDBJ whole genome shotgun (WGS) entry which is preliminary data.</text>
</comment>
<keyword evidence="3" id="KW-1185">Reference proteome</keyword>
<protein>
    <recommendedName>
        <fullName evidence="4">Secreted protein</fullName>
    </recommendedName>
</protein>
<keyword evidence="1" id="KW-0732">Signal</keyword>
<feature type="chain" id="PRO_5043652137" description="Secreted protein" evidence="1">
    <location>
        <begin position="17"/>
        <end position="113"/>
    </location>
</feature>